<evidence type="ECO:0000256" key="3">
    <source>
        <dbReference type="ARBA" id="ARBA00023237"/>
    </source>
</evidence>
<dbReference type="GO" id="GO:0009279">
    <property type="term" value="C:cell outer membrane"/>
    <property type="evidence" value="ECO:0007669"/>
    <property type="project" value="UniProtKB-SubCell"/>
</dbReference>
<dbReference type="RefSeq" id="WP_165373375.1">
    <property type="nucleotide sequence ID" value="NZ_CP012670.1"/>
</dbReference>
<evidence type="ECO:0000256" key="6">
    <source>
        <dbReference type="SAM" id="SignalP"/>
    </source>
</evidence>
<keyword evidence="6" id="KW-0732">Signal</keyword>
<comment type="subcellular location">
    <subcellularLocation>
        <location evidence="1">Cell outer membrane</location>
    </subcellularLocation>
</comment>
<evidence type="ECO:0000256" key="5">
    <source>
        <dbReference type="SAM" id="MobiDB-lite"/>
    </source>
</evidence>
<protein>
    <recommendedName>
        <fullName evidence="7">OmpA-like domain-containing protein</fullName>
    </recommendedName>
</protein>
<dbReference type="SUPFAM" id="SSF103088">
    <property type="entry name" value="OmpA-like"/>
    <property type="match status" value="1"/>
</dbReference>
<dbReference type="GO" id="GO:0030246">
    <property type="term" value="F:carbohydrate binding"/>
    <property type="evidence" value="ECO:0007669"/>
    <property type="project" value="InterPro"/>
</dbReference>
<keyword evidence="2 4" id="KW-0472">Membrane</keyword>
<reference evidence="8 9" key="1">
    <citation type="submission" date="2015-09" db="EMBL/GenBank/DDBJ databases">
        <title>Sorangium comparison.</title>
        <authorList>
            <person name="Zaburannyi N."/>
            <person name="Bunk B."/>
            <person name="Overmann J."/>
            <person name="Mueller R."/>
        </authorList>
    </citation>
    <scope>NUCLEOTIDE SEQUENCE [LARGE SCALE GENOMIC DNA]</scope>
    <source>
        <strain evidence="8 9">So ceGT47</strain>
    </source>
</reference>
<dbReference type="PRINTS" id="PR01021">
    <property type="entry name" value="OMPADOMAIN"/>
</dbReference>
<feature type="region of interest" description="Disordered" evidence="5">
    <location>
        <begin position="30"/>
        <end position="140"/>
    </location>
</feature>
<dbReference type="InterPro" id="IPR036737">
    <property type="entry name" value="OmpA-like_sf"/>
</dbReference>
<feature type="compositionally biased region" description="Pro residues" evidence="5">
    <location>
        <begin position="37"/>
        <end position="95"/>
    </location>
</feature>
<dbReference type="Pfam" id="PF13620">
    <property type="entry name" value="CarboxypepD_reg"/>
    <property type="match status" value="2"/>
</dbReference>
<accession>A0A4P2Q6F0</accession>
<dbReference type="Gene3D" id="2.60.40.1120">
    <property type="entry name" value="Carboxypeptidase-like, regulatory domain"/>
    <property type="match status" value="2"/>
</dbReference>
<dbReference type="CDD" id="cd07185">
    <property type="entry name" value="OmpA_C-like"/>
    <property type="match status" value="1"/>
</dbReference>
<feature type="compositionally biased region" description="Low complexity" evidence="5">
    <location>
        <begin position="737"/>
        <end position="749"/>
    </location>
</feature>
<keyword evidence="3" id="KW-0998">Cell outer membrane</keyword>
<feature type="domain" description="OmpA-like" evidence="7">
    <location>
        <begin position="856"/>
        <end position="973"/>
    </location>
</feature>
<feature type="signal peptide" evidence="6">
    <location>
        <begin position="1"/>
        <end position="34"/>
    </location>
</feature>
<dbReference type="InterPro" id="IPR050330">
    <property type="entry name" value="Bact_OuterMem_StrucFunc"/>
</dbReference>
<feature type="compositionally biased region" description="Pro residues" evidence="5">
    <location>
        <begin position="103"/>
        <end position="114"/>
    </location>
</feature>
<dbReference type="InterPro" id="IPR006665">
    <property type="entry name" value="OmpA-like"/>
</dbReference>
<evidence type="ECO:0000256" key="4">
    <source>
        <dbReference type="PROSITE-ProRule" id="PRU00473"/>
    </source>
</evidence>
<feature type="compositionally biased region" description="Low complexity" evidence="5">
    <location>
        <begin position="644"/>
        <end position="654"/>
    </location>
</feature>
<feature type="compositionally biased region" description="Low complexity" evidence="5">
    <location>
        <begin position="665"/>
        <end position="678"/>
    </location>
</feature>
<dbReference type="InterPro" id="IPR013784">
    <property type="entry name" value="Carb-bd-like_fold"/>
</dbReference>
<feature type="compositionally biased region" description="Pro residues" evidence="5">
    <location>
        <begin position="655"/>
        <end position="664"/>
    </location>
</feature>
<evidence type="ECO:0000256" key="1">
    <source>
        <dbReference type="ARBA" id="ARBA00004442"/>
    </source>
</evidence>
<feature type="compositionally biased region" description="Pro residues" evidence="5">
    <location>
        <begin position="696"/>
        <end position="705"/>
    </location>
</feature>
<feature type="chain" id="PRO_5020469775" description="OmpA-like domain-containing protein" evidence="6">
    <location>
        <begin position="35"/>
        <end position="973"/>
    </location>
</feature>
<dbReference type="Proteomes" id="UP000295781">
    <property type="component" value="Chromosome"/>
</dbReference>
<feature type="region of interest" description="Disordered" evidence="5">
    <location>
        <begin position="612"/>
        <end position="751"/>
    </location>
</feature>
<dbReference type="InterPro" id="IPR006664">
    <property type="entry name" value="OMP_bac"/>
</dbReference>
<organism evidence="8 9">
    <name type="scientific">Sorangium cellulosum</name>
    <name type="common">Polyangium cellulosum</name>
    <dbReference type="NCBI Taxonomy" id="56"/>
    <lineage>
        <taxon>Bacteria</taxon>
        <taxon>Pseudomonadati</taxon>
        <taxon>Myxococcota</taxon>
        <taxon>Polyangia</taxon>
        <taxon>Polyangiales</taxon>
        <taxon>Polyangiaceae</taxon>
        <taxon>Sorangium</taxon>
    </lineage>
</organism>
<sequence>MHTLLKVFAGKPPRAALTALPLVGSLTLAGTAEAQQPQPPFGPQPPPAQPAPPGPFGPQPPPGQPGPFGPQPPPGDAPPPQLGPQPGFPGGPPQLGPQQPGFPGGPPQIGPQPGFPGGDAPQQFGPAPSPGQPQPDASFSFGAQASADEQGARAGATASRSGAWSEQERALSLIEQPNLWGSTGLLRTSYAGSGAPGTFRVSFLLDWFSTSGFLCDPAESTPAGQPITCGPDAQEDSASHVGAFFALNATPLPFLEGYASIRTFANANDQGRPRLLQVLGDTTLGVKAFTPQKIAKRFTFGGEAQLLLLNGTGDVGLAGGGTSAVFRGLASLDLRRPEGKGFPLRVNLNLGYKLDNSGVVVEEVEKERAKAFRDGRDRQPISRIERFGLGINRVDFFQTHLGVEVPLPKVQPYLEYTLDIPVNRQGYECHTSRVSRGDVCLGLDDFAAPDPQSQGGPGYSAVPSRLSLGVRATPFEKAFRGLSAHAAFDLGLSATSVFIEEVAPQAPWSLYLGIGYAYDTKQKEPPPAAAPRIIREPQIVPAPQSFVRGLVHEQNKPDAPVADAIVTIEGVAQPPYATGPDGRFLTRHLDPGTYTFNVRATGYKPGTCQATVPAGGAAPGQPEAFGAQPDPFGTQPGQPPPFGQQPGQPGAFGPQPGPFGPQPGQPGAFGPQPGSFGPQPGPFGQPPGQPGAFGPQPGPFGPQPGQPGAFGPQPGQPGAFGPQPGQPPPFGQPPGVPGAAPGPAQPQGPTFVDVDCSLEALPKTGNVVGTVKDAESGDAVAGATIRLVDEAGREQTATSDASGAFRFAELPAGAVTLKVEAQGYMNHVNQAEVRTNEDTRAALTVNKRPKVSLVKVQGNEIKISKQIHFETDSAKILGDSNALMEEIADVLQRNPNIRKVEIQGHTDNTGGREHNQTLSEARANSVRAWLVRAGVDGARLVAKGYGQDRPIAPNVTPANKAKNRRVQFIILEK</sequence>
<evidence type="ECO:0000313" key="8">
    <source>
        <dbReference type="EMBL" id="AUX24696.1"/>
    </source>
</evidence>
<feature type="compositionally biased region" description="Low complexity" evidence="5">
    <location>
        <begin position="706"/>
        <end position="723"/>
    </location>
</feature>
<feature type="compositionally biased region" description="Low complexity" evidence="5">
    <location>
        <begin position="612"/>
        <end position="636"/>
    </location>
</feature>
<evidence type="ECO:0000256" key="2">
    <source>
        <dbReference type="ARBA" id="ARBA00023136"/>
    </source>
</evidence>
<dbReference type="AlphaFoldDB" id="A0A4P2Q6F0"/>
<feature type="compositionally biased region" description="Pro residues" evidence="5">
    <location>
        <begin position="679"/>
        <end position="689"/>
    </location>
</feature>
<dbReference type="Gene3D" id="3.30.1330.60">
    <property type="entry name" value="OmpA-like domain"/>
    <property type="match status" value="1"/>
</dbReference>
<dbReference type="SUPFAM" id="SSF49452">
    <property type="entry name" value="Starch-binding domain-like"/>
    <property type="match status" value="2"/>
</dbReference>
<dbReference type="PANTHER" id="PTHR30329:SF21">
    <property type="entry name" value="LIPOPROTEIN YIAD-RELATED"/>
    <property type="match status" value="1"/>
</dbReference>
<evidence type="ECO:0000313" key="9">
    <source>
        <dbReference type="Proteomes" id="UP000295781"/>
    </source>
</evidence>
<dbReference type="Pfam" id="PF00691">
    <property type="entry name" value="OmpA"/>
    <property type="match status" value="1"/>
</dbReference>
<dbReference type="EMBL" id="CP012670">
    <property type="protein sequence ID" value="AUX24696.1"/>
    <property type="molecule type" value="Genomic_DNA"/>
</dbReference>
<feature type="compositionally biased region" description="Pro residues" evidence="5">
    <location>
        <begin position="724"/>
        <end position="736"/>
    </location>
</feature>
<dbReference type="PRINTS" id="PR01023">
    <property type="entry name" value="NAFLGMOTY"/>
</dbReference>
<evidence type="ECO:0000259" key="7">
    <source>
        <dbReference type="PROSITE" id="PS51123"/>
    </source>
</evidence>
<gene>
    <name evidence="8" type="ORF">SOCEGT47_052350</name>
</gene>
<dbReference type="PANTHER" id="PTHR30329">
    <property type="entry name" value="STATOR ELEMENT OF FLAGELLAR MOTOR COMPLEX"/>
    <property type="match status" value="1"/>
</dbReference>
<dbReference type="PROSITE" id="PS51123">
    <property type="entry name" value="OMPA_2"/>
    <property type="match status" value="1"/>
</dbReference>
<proteinExistence type="predicted"/>
<name>A0A4P2Q6F0_SORCE</name>